<proteinExistence type="predicted"/>
<reference evidence="1 2" key="1">
    <citation type="submission" date="2019-04" db="EMBL/GenBank/DDBJ databases">
        <title>Draft genome sequences for three unisolated Alnus-infective Frankia Sp+ strains, AgTrS, AiOr and AvVan, the first sequenced Frankia strains able to sporulate in-planta.</title>
        <authorList>
            <person name="Bethencourt L."/>
            <person name="Vautrin F."/>
            <person name="Taib N."/>
            <person name="Dubost A."/>
            <person name="Castro-Garcia L."/>
            <person name="Imbaud O."/>
            <person name="Abrouk D."/>
            <person name="Fournier P."/>
            <person name="Briolay J."/>
            <person name="Nguyen A."/>
            <person name="Normand P."/>
            <person name="Fernandez M.P."/>
            <person name="Brochier-Armanet C."/>
            <person name="Herrera-Belaroussi A."/>
        </authorList>
    </citation>
    <scope>NUCLEOTIDE SEQUENCE [LARGE SCALE GENOMIC DNA]</scope>
    <source>
        <strain evidence="1 2">AvVan</strain>
    </source>
</reference>
<evidence type="ECO:0000313" key="1">
    <source>
        <dbReference type="EMBL" id="THJ36925.1"/>
    </source>
</evidence>
<dbReference type="EMBL" id="SSXH01000900">
    <property type="protein sequence ID" value="THJ36925.1"/>
    <property type="molecule type" value="Genomic_DNA"/>
</dbReference>
<feature type="non-terminal residue" evidence="1">
    <location>
        <position position="1"/>
    </location>
</feature>
<accession>A0A4S5C0H2</accession>
<dbReference type="AlphaFoldDB" id="A0A4S5C0H2"/>
<organism evidence="1 2">
    <name type="scientific">Candidatus Frankia alpina</name>
    <dbReference type="NCBI Taxonomy" id="2699483"/>
    <lineage>
        <taxon>Bacteria</taxon>
        <taxon>Bacillati</taxon>
        <taxon>Actinomycetota</taxon>
        <taxon>Actinomycetes</taxon>
        <taxon>Frankiales</taxon>
        <taxon>Frankiaceae</taxon>
        <taxon>Frankia</taxon>
    </lineage>
</organism>
<dbReference type="Proteomes" id="UP000305282">
    <property type="component" value="Unassembled WGS sequence"/>
</dbReference>
<comment type="caution">
    <text evidence="1">The sequence shown here is derived from an EMBL/GenBank/DDBJ whole genome shotgun (WGS) entry which is preliminary data.</text>
</comment>
<protein>
    <submittedName>
        <fullName evidence="1">NAD(+) diphosphatase</fullName>
    </submittedName>
</protein>
<keyword evidence="2" id="KW-1185">Reference proteome</keyword>
<name>A0A4S5C0H2_9ACTN</name>
<evidence type="ECO:0000313" key="2">
    <source>
        <dbReference type="Proteomes" id="UP000305282"/>
    </source>
</evidence>
<gene>
    <name evidence="1" type="ORF">E7Y31_21885</name>
</gene>
<sequence>ARGDDWATVDDLPADATPPIRLPGRMSIARAMIESWSAAG</sequence>